<dbReference type="RefSeq" id="WP_239675147.1">
    <property type="nucleotide sequence ID" value="NZ_CP070499.1"/>
</dbReference>
<dbReference type="Proteomes" id="UP000662857">
    <property type="component" value="Chromosome"/>
</dbReference>
<evidence type="ECO:0000256" key="1">
    <source>
        <dbReference type="ARBA" id="ARBA00004651"/>
    </source>
</evidence>
<sequence>MTKVTEAIARQWEGLSQLPAAVARTGRELAQPESRTRTTAIQISKATAAAIVAWYIAGELLGSEAAWLAPVTAVLMVHSTGYRSLAEGMKRVVAVAAGVVLAAAVGNLLGLSALGLLLVVPLSLLGARLRWIGAQGEYIAITAVLLLTFGVATDQNFLLAYVTDTLLGAATGALINLFVFPPAYQRSTRAAISDLATHTAEVLRDIAAGARSDWDHDEADRWHRRANRLDDEARAAQTALAWNREGLRYNPWRRRDDRPSEHYQPAVDTLWHIAIEVRSLTRTLRDNLPGDGERELRDEVPPLVDDLAPLLESAAEVVDTFGDDPVVTDGRLSEPVRASLGRAEELFHDMAQRLPQAGSQAPEAYAAGGSTLELVGRILSFLRTLDHDDQPADSDDQR</sequence>
<feature type="transmembrane region" description="Helical" evidence="6">
    <location>
        <begin position="131"/>
        <end position="152"/>
    </location>
</feature>
<gene>
    <name evidence="7" type="ORF">JQS43_15670</name>
</gene>
<evidence type="ECO:0000313" key="7">
    <source>
        <dbReference type="EMBL" id="QSB13082.1"/>
    </source>
</evidence>
<proteinExistence type="predicted"/>
<keyword evidence="3 6" id="KW-0812">Transmembrane</keyword>
<keyword evidence="4 6" id="KW-1133">Transmembrane helix</keyword>
<comment type="subcellular location">
    <subcellularLocation>
        <location evidence="1">Cell membrane</location>
        <topology evidence="1">Multi-pass membrane protein</topology>
    </subcellularLocation>
</comment>
<dbReference type="AlphaFoldDB" id="A0A895Y9Z5"/>
<feature type="transmembrane region" description="Helical" evidence="6">
    <location>
        <begin position="92"/>
        <end position="119"/>
    </location>
</feature>
<keyword evidence="2" id="KW-1003">Cell membrane</keyword>
<evidence type="ECO:0000256" key="3">
    <source>
        <dbReference type="ARBA" id="ARBA00022692"/>
    </source>
</evidence>
<protein>
    <submittedName>
        <fullName evidence="7">FUSC family protein</fullName>
    </submittedName>
</protein>
<dbReference type="GO" id="GO:0005886">
    <property type="term" value="C:plasma membrane"/>
    <property type="evidence" value="ECO:0007669"/>
    <property type="project" value="UniProtKB-SubCell"/>
</dbReference>
<evidence type="ECO:0000256" key="4">
    <source>
        <dbReference type="ARBA" id="ARBA00022989"/>
    </source>
</evidence>
<evidence type="ECO:0000256" key="5">
    <source>
        <dbReference type="ARBA" id="ARBA00023136"/>
    </source>
</evidence>
<evidence type="ECO:0000256" key="2">
    <source>
        <dbReference type="ARBA" id="ARBA00022475"/>
    </source>
</evidence>
<dbReference type="EMBL" id="CP070499">
    <property type="protein sequence ID" value="QSB13082.1"/>
    <property type="molecule type" value="Genomic_DNA"/>
</dbReference>
<feature type="transmembrane region" description="Helical" evidence="6">
    <location>
        <begin position="158"/>
        <end position="180"/>
    </location>
</feature>
<evidence type="ECO:0000313" key="8">
    <source>
        <dbReference type="Proteomes" id="UP000662857"/>
    </source>
</evidence>
<accession>A0A895Y9Z5</accession>
<dbReference type="Pfam" id="PF06081">
    <property type="entry name" value="ArAE_1"/>
    <property type="match status" value="1"/>
</dbReference>
<reference evidence="7" key="1">
    <citation type="submission" date="2021-02" db="EMBL/GenBank/DDBJ databases">
        <title>Natrosporangium hydrolyticum gen. nov., sp. nov, a haloalkaliphilic actinobacterium from a soda solonchak soil.</title>
        <authorList>
            <person name="Sorokin D.Y."/>
            <person name="Khijniak T.V."/>
            <person name="Zakharycheva A.P."/>
            <person name="Boueva O.V."/>
            <person name="Ariskina E.V."/>
            <person name="Hahnke R.L."/>
            <person name="Bunk B."/>
            <person name="Sproer C."/>
            <person name="Schumann P."/>
            <person name="Evtushenko L.I."/>
            <person name="Kublanov I.V."/>
        </authorList>
    </citation>
    <scope>NUCLEOTIDE SEQUENCE</scope>
    <source>
        <strain evidence="7">DSM 106523</strain>
    </source>
</reference>
<keyword evidence="8" id="KW-1185">Reference proteome</keyword>
<organism evidence="7 8">
    <name type="scientific">Natronosporangium hydrolyticum</name>
    <dbReference type="NCBI Taxonomy" id="2811111"/>
    <lineage>
        <taxon>Bacteria</taxon>
        <taxon>Bacillati</taxon>
        <taxon>Actinomycetota</taxon>
        <taxon>Actinomycetes</taxon>
        <taxon>Micromonosporales</taxon>
        <taxon>Micromonosporaceae</taxon>
        <taxon>Natronosporangium</taxon>
    </lineage>
</organism>
<name>A0A895Y9Z5_9ACTN</name>
<dbReference type="KEGG" id="nhy:JQS43_15670"/>
<keyword evidence="5 6" id="KW-0472">Membrane</keyword>
<evidence type="ECO:0000256" key="6">
    <source>
        <dbReference type="SAM" id="Phobius"/>
    </source>
</evidence>
<dbReference type="InterPro" id="IPR010343">
    <property type="entry name" value="ArAE_1"/>
</dbReference>